<organism evidence="14 15">
    <name type="scientific">Candidatus Desulfacyla euxinica</name>
    <dbReference type="NCBI Taxonomy" id="2841693"/>
    <lineage>
        <taxon>Bacteria</taxon>
        <taxon>Deltaproteobacteria</taxon>
        <taxon>Candidatus Desulfacyla</taxon>
    </lineage>
</organism>
<dbReference type="EMBL" id="JACNJD010000309">
    <property type="protein sequence ID" value="MBC8178739.1"/>
    <property type="molecule type" value="Genomic_DNA"/>
</dbReference>
<evidence type="ECO:0000256" key="1">
    <source>
        <dbReference type="ARBA" id="ARBA00007123"/>
    </source>
</evidence>
<dbReference type="Gene3D" id="3.30.1360.10">
    <property type="entry name" value="RNA polymerase, RBP11-like subunit"/>
    <property type="match status" value="1"/>
</dbReference>
<evidence type="ECO:0000256" key="7">
    <source>
        <dbReference type="ARBA" id="ARBA00023163"/>
    </source>
</evidence>
<dbReference type="Proteomes" id="UP000650524">
    <property type="component" value="Unassembled WGS sequence"/>
</dbReference>
<dbReference type="InterPro" id="IPR036603">
    <property type="entry name" value="RBP11-like"/>
</dbReference>
<feature type="domain" description="DNA-directed RNA polymerase RpoA/D/Rpb3-type" evidence="13">
    <location>
        <begin position="29"/>
        <end position="236"/>
    </location>
</feature>
<dbReference type="InterPro" id="IPR011260">
    <property type="entry name" value="RNAP_asu_C"/>
</dbReference>
<sequence>MADKKSKNWRELIKPKRIEINQGSYTNNYGKFVCEPLERGFGITIGNSLRRVLLSSLQGAAIVSVKFDEVLHEFSTIPGVLEDVTDIILNLKEIKLKAVDLEEVVVFLRREGEGTVTAGDIETDGLVEVLNPDQHIATLNKKAKLNMEMVVRTGKGYVPAENSKPANMPIGTIPMDAVFSSIQKVNYVVTNARVGQVTDFDKLTLEVWTDGSVLPEDAVAFAAKILKEQMNPFINFEEEPEPVEEEENEEAEKLNENLFRPVSDLELSVRSANCLQNAKIILIGELVQKTDSEMLKTKNFGRKSLNEIKAILEEMGLSLGMKIDDFPATTIPDEEEEAKEEEGKEKEEVDQDESEESDQEIDEKGEKGKGKTKKAEKTLGLTQK</sequence>
<dbReference type="GO" id="GO:0003677">
    <property type="term" value="F:DNA binding"/>
    <property type="evidence" value="ECO:0007669"/>
    <property type="project" value="UniProtKB-UniRule"/>
</dbReference>
<comment type="subunit">
    <text evidence="11">Homodimer. The RNAP catalytic core consists of 2 alpha, 1 beta, 1 beta' and 1 omega subunit. When a sigma factor is associated with the core the holoenzyme is formed, which can initiate transcription.</text>
</comment>
<dbReference type="GO" id="GO:0046983">
    <property type="term" value="F:protein dimerization activity"/>
    <property type="evidence" value="ECO:0007669"/>
    <property type="project" value="InterPro"/>
</dbReference>
<evidence type="ECO:0000256" key="3">
    <source>
        <dbReference type="ARBA" id="ARBA00015972"/>
    </source>
</evidence>
<feature type="compositionally biased region" description="Basic and acidic residues" evidence="12">
    <location>
        <begin position="362"/>
        <end position="377"/>
    </location>
</feature>
<comment type="caution">
    <text evidence="14">The sequence shown here is derived from an EMBL/GenBank/DDBJ whole genome shotgun (WGS) entry which is preliminary data.</text>
</comment>
<evidence type="ECO:0000256" key="4">
    <source>
        <dbReference type="ARBA" id="ARBA00022478"/>
    </source>
</evidence>
<evidence type="ECO:0000313" key="15">
    <source>
        <dbReference type="Proteomes" id="UP000650524"/>
    </source>
</evidence>
<keyword evidence="5 11" id="KW-0808">Transferase</keyword>
<dbReference type="Pfam" id="PF01000">
    <property type="entry name" value="RNA_pol_A_bac"/>
    <property type="match status" value="1"/>
</dbReference>
<dbReference type="Gene3D" id="1.10.150.20">
    <property type="entry name" value="5' to 3' exonuclease, C-terminal subdomain"/>
    <property type="match status" value="1"/>
</dbReference>
<feature type="region of interest" description="Disordered" evidence="12">
    <location>
        <begin position="331"/>
        <end position="384"/>
    </location>
</feature>
<dbReference type="GO" id="GO:0006351">
    <property type="term" value="P:DNA-templated transcription"/>
    <property type="evidence" value="ECO:0007669"/>
    <property type="project" value="UniProtKB-UniRule"/>
</dbReference>
<evidence type="ECO:0000256" key="10">
    <source>
        <dbReference type="ARBA" id="ARBA00048552"/>
    </source>
</evidence>
<evidence type="ECO:0000256" key="2">
    <source>
        <dbReference type="ARBA" id="ARBA00012418"/>
    </source>
</evidence>
<evidence type="ECO:0000256" key="8">
    <source>
        <dbReference type="ARBA" id="ARBA00032524"/>
    </source>
</evidence>
<proteinExistence type="inferred from homology"/>
<dbReference type="HAMAP" id="MF_00059">
    <property type="entry name" value="RNApol_bact_RpoA"/>
    <property type="match status" value="1"/>
</dbReference>
<dbReference type="EC" id="2.7.7.6" evidence="2 11"/>
<dbReference type="InterPro" id="IPR036643">
    <property type="entry name" value="RNApol_insert_sf"/>
</dbReference>
<dbReference type="GO" id="GO:0000428">
    <property type="term" value="C:DNA-directed RNA polymerase complex"/>
    <property type="evidence" value="ECO:0007669"/>
    <property type="project" value="UniProtKB-KW"/>
</dbReference>
<evidence type="ECO:0000256" key="6">
    <source>
        <dbReference type="ARBA" id="ARBA00022695"/>
    </source>
</evidence>
<keyword evidence="4 11" id="KW-0240">DNA-directed RNA polymerase</keyword>
<dbReference type="NCBIfam" id="NF003519">
    <property type="entry name" value="PRK05182.2-5"/>
    <property type="match status" value="1"/>
</dbReference>
<feature type="region of interest" description="Alpha N-terminal domain (alpha-NTD)" evidence="11">
    <location>
        <begin position="1"/>
        <end position="237"/>
    </location>
</feature>
<dbReference type="SMART" id="SM00662">
    <property type="entry name" value="RPOLD"/>
    <property type="match status" value="1"/>
</dbReference>
<keyword evidence="7 11" id="KW-0804">Transcription</keyword>
<dbReference type="Pfam" id="PF03118">
    <property type="entry name" value="RNA_pol_A_CTD"/>
    <property type="match status" value="1"/>
</dbReference>
<evidence type="ECO:0000256" key="5">
    <source>
        <dbReference type="ARBA" id="ARBA00022679"/>
    </source>
</evidence>
<dbReference type="SUPFAM" id="SSF56553">
    <property type="entry name" value="Insert subdomain of RNA polymerase alpha subunit"/>
    <property type="match status" value="1"/>
</dbReference>
<evidence type="ECO:0000259" key="13">
    <source>
        <dbReference type="SMART" id="SM00662"/>
    </source>
</evidence>
<dbReference type="SUPFAM" id="SSF55257">
    <property type="entry name" value="RBP11-like subunits of RNA polymerase"/>
    <property type="match status" value="1"/>
</dbReference>
<reference evidence="14 15" key="1">
    <citation type="submission" date="2020-08" db="EMBL/GenBank/DDBJ databases">
        <title>Bridging the membrane lipid divide: bacteria of the FCB group superphylum have the potential to synthesize archaeal ether lipids.</title>
        <authorList>
            <person name="Villanueva L."/>
            <person name="Von Meijenfeldt F.A.B."/>
            <person name="Westbye A.B."/>
            <person name="Yadav S."/>
            <person name="Hopmans E.C."/>
            <person name="Dutilh B.E."/>
            <person name="Sinninghe Damste J.S."/>
        </authorList>
    </citation>
    <scope>NUCLEOTIDE SEQUENCE [LARGE SCALE GENOMIC DNA]</scope>
    <source>
        <strain evidence="14">NIOZ-UU27</strain>
    </source>
</reference>
<dbReference type="FunFam" id="1.10.150.20:FF:000001">
    <property type="entry name" value="DNA-directed RNA polymerase subunit alpha"/>
    <property type="match status" value="1"/>
</dbReference>
<comment type="catalytic activity">
    <reaction evidence="10 11">
        <text>RNA(n) + a ribonucleoside 5'-triphosphate = RNA(n+1) + diphosphate</text>
        <dbReference type="Rhea" id="RHEA:21248"/>
        <dbReference type="Rhea" id="RHEA-COMP:14527"/>
        <dbReference type="Rhea" id="RHEA-COMP:17342"/>
        <dbReference type="ChEBI" id="CHEBI:33019"/>
        <dbReference type="ChEBI" id="CHEBI:61557"/>
        <dbReference type="ChEBI" id="CHEBI:140395"/>
        <dbReference type="EC" id="2.7.7.6"/>
    </reaction>
</comment>
<comment type="function">
    <text evidence="11">DNA-dependent RNA polymerase catalyzes the transcription of DNA into RNA using the four ribonucleoside triphosphates as substrates.</text>
</comment>
<dbReference type="InterPro" id="IPR011262">
    <property type="entry name" value="DNA-dir_RNA_pol_insert"/>
</dbReference>
<dbReference type="NCBIfam" id="NF003513">
    <property type="entry name" value="PRK05182.1-2"/>
    <property type="match status" value="1"/>
</dbReference>
<name>A0A8J6N383_9DELT</name>
<dbReference type="NCBIfam" id="TIGR02027">
    <property type="entry name" value="rpoA"/>
    <property type="match status" value="1"/>
</dbReference>
<dbReference type="GO" id="GO:0005737">
    <property type="term" value="C:cytoplasm"/>
    <property type="evidence" value="ECO:0007669"/>
    <property type="project" value="UniProtKB-ARBA"/>
</dbReference>
<protein>
    <recommendedName>
        <fullName evidence="3 11">DNA-directed RNA polymerase subunit alpha</fullName>
        <shortName evidence="11">RNAP subunit alpha</shortName>
        <ecNumber evidence="2 11">2.7.7.6</ecNumber>
    </recommendedName>
    <alternativeName>
        <fullName evidence="9 11">RNA polymerase subunit alpha</fullName>
    </alternativeName>
    <alternativeName>
        <fullName evidence="8 11">Transcriptase subunit alpha</fullName>
    </alternativeName>
</protein>
<dbReference type="InterPro" id="IPR011773">
    <property type="entry name" value="DNA-dir_RpoA"/>
</dbReference>
<evidence type="ECO:0000313" key="14">
    <source>
        <dbReference type="EMBL" id="MBC8178739.1"/>
    </source>
</evidence>
<accession>A0A8J6N383</accession>
<dbReference type="Pfam" id="PF01193">
    <property type="entry name" value="RNA_pol_L"/>
    <property type="match status" value="1"/>
</dbReference>
<dbReference type="AlphaFoldDB" id="A0A8J6N383"/>
<comment type="domain">
    <text evidence="11">The N-terminal domain is essential for RNAP assembly and basal transcription, whereas the C-terminal domain is involved in interaction with transcriptional regulators and with upstream promoter elements.</text>
</comment>
<comment type="similarity">
    <text evidence="1 11">Belongs to the RNA polymerase alpha chain family.</text>
</comment>
<keyword evidence="6 11" id="KW-0548">Nucleotidyltransferase</keyword>
<feature type="compositionally biased region" description="Acidic residues" evidence="12">
    <location>
        <begin position="348"/>
        <end position="361"/>
    </location>
</feature>
<dbReference type="Gene3D" id="2.170.120.12">
    <property type="entry name" value="DNA-directed RNA polymerase, insert domain"/>
    <property type="match status" value="1"/>
</dbReference>
<evidence type="ECO:0000256" key="12">
    <source>
        <dbReference type="SAM" id="MobiDB-lite"/>
    </source>
</evidence>
<dbReference type="FunFam" id="2.170.120.12:FF:000001">
    <property type="entry name" value="DNA-directed RNA polymerase subunit alpha"/>
    <property type="match status" value="1"/>
</dbReference>
<dbReference type="InterPro" id="IPR011263">
    <property type="entry name" value="DNA-dir_RNA_pol_RpoA/D/Rpb3"/>
</dbReference>
<dbReference type="GO" id="GO:0003899">
    <property type="term" value="F:DNA-directed RNA polymerase activity"/>
    <property type="evidence" value="ECO:0007669"/>
    <property type="project" value="UniProtKB-UniRule"/>
</dbReference>
<dbReference type="SUPFAM" id="SSF47789">
    <property type="entry name" value="C-terminal domain of RNA polymerase alpha subunit"/>
    <property type="match status" value="1"/>
</dbReference>
<feature type="region of interest" description="Alpha C-terminal domain (alpha-CTD)" evidence="11">
    <location>
        <begin position="254"/>
        <end position="384"/>
    </location>
</feature>
<evidence type="ECO:0000256" key="9">
    <source>
        <dbReference type="ARBA" id="ARBA00033070"/>
    </source>
</evidence>
<gene>
    <name evidence="11" type="primary">rpoA</name>
    <name evidence="14" type="ORF">H8E19_15145</name>
</gene>
<dbReference type="CDD" id="cd06928">
    <property type="entry name" value="RNAP_alpha_NTD"/>
    <property type="match status" value="1"/>
</dbReference>
<evidence type="ECO:0000256" key="11">
    <source>
        <dbReference type="HAMAP-Rule" id="MF_00059"/>
    </source>
</evidence>